<dbReference type="SMART" id="SM00829">
    <property type="entry name" value="PKS_ER"/>
    <property type="match status" value="1"/>
</dbReference>
<dbReference type="InterPro" id="IPR013149">
    <property type="entry name" value="ADH-like_C"/>
</dbReference>
<dbReference type="CDD" id="cd08232">
    <property type="entry name" value="idonate-5-DH"/>
    <property type="match status" value="1"/>
</dbReference>
<dbReference type="RefSeq" id="WP_018067502.1">
    <property type="nucleotide sequence ID" value="NZ_AQWH01000043.1"/>
</dbReference>
<evidence type="ECO:0000256" key="3">
    <source>
        <dbReference type="ARBA" id="ARBA00022723"/>
    </source>
</evidence>
<evidence type="ECO:0000313" key="9">
    <source>
        <dbReference type="Proteomes" id="UP000191135"/>
    </source>
</evidence>
<comment type="similarity">
    <text evidence="2 6">Belongs to the zinc-containing alcohol dehydrogenase family.</text>
</comment>
<evidence type="ECO:0000256" key="1">
    <source>
        <dbReference type="ARBA" id="ARBA00001947"/>
    </source>
</evidence>
<dbReference type="Gene3D" id="3.90.180.10">
    <property type="entry name" value="Medium-chain alcohol dehydrogenases, catalytic domain"/>
    <property type="match status" value="1"/>
</dbReference>
<dbReference type="PANTHER" id="PTHR43161:SF9">
    <property type="entry name" value="SORBITOL DEHYDROGENASE"/>
    <property type="match status" value="1"/>
</dbReference>
<dbReference type="PANTHER" id="PTHR43161">
    <property type="entry name" value="SORBITOL DEHYDROGENASE"/>
    <property type="match status" value="1"/>
</dbReference>
<dbReference type="PROSITE" id="PS00059">
    <property type="entry name" value="ADH_ZINC"/>
    <property type="match status" value="1"/>
</dbReference>
<evidence type="ECO:0000256" key="5">
    <source>
        <dbReference type="ARBA" id="ARBA00023002"/>
    </source>
</evidence>
<dbReference type="eggNOG" id="COG1063">
    <property type="taxonomic scope" value="Bacteria"/>
</dbReference>
<keyword evidence="5 8" id="KW-0560">Oxidoreductase</keyword>
<keyword evidence="4 6" id="KW-0862">Zinc</keyword>
<keyword evidence="3 6" id="KW-0479">Metal-binding</keyword>
<feature type="domain" description="Enoyl reductase (ER)" evidence="7">
    <location>
        <begin position="7"/>
        <end position="341"/>
    </location>
</feature>
<dbReference type="SUPFAM" id="SSF50129">
    <property type="entry name" value="GroES-like"/>
    <property type="match status" value="1"/>
</dbReference>
<dbReference type="Pfam" id="PF00107">
    <property type="entry name" value="ADH_zinc_N"/>
    <property type="match status" value="1"/>
</dbReference>
<evidence type="ECO:0000259" key="7">
    <source>
        <dbReference type="SMART" id="SM00829"/>
    </source>
</evidence>
<accession>A0A1U9Z089</accession>
<name>A0A1U9Z089_9HYPH</name>
<dbReference type="Gene3D" id="3.40.50.720">
    <property type="entry name" value="NAD(P)-binding Rossmann-like Domain"/>
    <property type="match status" value="1"/>
</dbReference>
<dbReference type="SUPFAM" id="SSF51735">
    <property type="entry name" value="NAD(P)-binding Rossmann-fold domains"/>
    <property type="match status" value="1"/>
</dbReference>
<reference evidence="8 9" key="1">
    <citation type="submission" date="2017-03" db="EMBL/GenBank/DDBJ databases">
        <title>Foreign affairs: Plasmid Transfer between Roseobacters and Rhizobia.</title>
        <authorList>
            <person name="Bartling P."/>
            <person name="Bunk B."/>
            <person name="Overmann J."/>
            <person name="Brinkmann H."/>
            <person name="Petersen J."/>
        </authorList>
    </citation>
    <scope>NUCLEOTIDE SEQUENCE [LARGE SCALE GENOMIC DNA]</scope>
    <source>
        <strain evidence="8 9">MACL11</strain>
    </source>
</reference>
<proteinExistence type="inferred from homology"/>
<evidence type="ECO:0000256" key="6">
    <source>
        <dbReference type="RuleBase" id="RU361277"/>
    </source>
</evidence>
<gene>
    <name evidence="8" type="primary">idnD_1</name>
    <name evidence="8" type="ORF">Mame_01731</name>
</gene>
<dbReference type="Proteomes" id="UP000191135">
    <property type="component" value="Chromosome"/>
</dbReference>
<sequence length="344" mass="36002">MKAAIIHAAKDLRIEEIASQQVAAGQVEVQIGVGGICGSDLHYYNHGGFGDVRLREPMILGHEVAGTVTALGEGVSGFAIGDRVAVSPSRPCGDCAYCQKGLQNHCVNMRFYGSAMPMPHIQGAFRERLIAEAWQCHKVAAGVSLGEAAMAEPLAVTLHAVNRAGSLLGKRVLISGCGPIGALCIVAARAHGAREIVVTDVMAGALAFGEAVGADRTINVADNVEALEAYGAGKGYFDVMFEASGNARALASGLKALAPRGILVQLGLGGDVALPQNLVVSKEIEIRGSFRFHEEYGLAVDLLNKGLVDVKPLISATYPLADAVEAFEKAGNRAESMKVQLKFE</sequence>
<dbReference type="InterPro" id="IPR013154">
    <property type="entry name" value="ADH-like_N"/>
</dbReference>
<dbReference type="InterPro" id="IPR020843">
    <property type="entry name" value="ER"/>
</dbReference>
<keyword evidence="9" id="KW-1185">Reference proteome</keyword>
<comment type="cofactor">
    <cofactor evidence="1 6">
        <name>Zn(2+)</name>
        <dbReference type="ChEBI" id="CHEBI:29105"/>
    </cofactor>
</comment>
<dbReference type="InterPro" id="IPR002328">
    <property type="entry name" value="ADH_Zn_CS"/>
</dbReference>
<dbReference type="Pfam" id="PF08240">
    <property type="entry name" value="ADH_N"/>
    <property type="match status" value="1"/>
</dbReference>
<evidence type="ECO:0000256" key="2">
    <source>
        <dbReference type="ARBA" id="ARBA00008072"/>
    </source>
</evidence>
<dbReference type="EMBL" id="CP020330">
    <property type="protein sequence ID" value="AQZ51078.1"/>
    <property type="molecule type" value="Genomic_DNA"/>
</dbReference>
<dbReference type="GO" id="GO:0008270">
    <property type="term" value="F:zinc ion binding"/>
    <property type="evidence" value="ECO:0007669"/>
    <property type="project" value="InterPro"/>
</dbReference>
<organism evidence="8 9">
    <name type="scientific">Martelella mediterranea DSM 17316</name>
    <dbReference type="NCBI Taxonomy" id="1122214"/>
    <lineage>
        <taxon>Bacteria</taxon>
        <taxon>Pseudomonadati</taxon>
        <taxon>Pseudomonadota</taxon>
        <taxon>Alphaproteobacteria</taxon>
        <taxon>Hyphomicrobiales</taxon>
        <taxon>Aurantimonadaceae</taxon>
        <taxon>Martelella</taxon>
    </lineage>
</organism>
<dbReference type="InterPro" id="IPR011032">
    <property type="entry name" value="GroES-like_sf"/>
</dbReference>
<dbReference type="InterPro" id="IPR036291">
    <property type="entry name" value="NAD(P)-bd_dom_sf"/>
</dbReference>
<dbReference type="AlphaFoldDB" id="A0A1U9Z089"/>
<evidence type="ECO:0000256" key="4">
    <source>
        <dbReference type="ARBA" id="ARBA00022833"/>
    </source>
</evidence>
<dbReference type="EC" id="1.1.1.264" evidence="8"/>
<dbReference type="GO" id="GO:0050572">
    <property type="term" value="F:L-idonate 5-dehydrogenase [NAD(P)+] activity"/>
    <property type="evidence" value="ECO:0007669"/>
    <property type="project" value="UniProtKB-EC"/>
</dbReference>
<dbReference type="STRING" id="1122214.Mame_01731"/>
<evidence type="ECO:0000313" key="8">
    <source>
        <dbReference type="EMBL" id="AQZ51078.1"/>
    </source>
</evidence>
<protein>
    <submittedName>
        <fullName evidence="8">L-idonate 5-dehydrogenase</fullName>
        <ecNumber evidence="8">1.1.1.264</ecNumber>
    </submittedName>
</protein>
<dbReference type="KEGG" id="mmed:Mame_01731"/>
<dbReference type="OrthoDB" id="9809185at2"/>